<comment type="similarity">
    <text evidence="2 12 13">Belongs to the RecF family.</text>
</comment>
<comment type="subcellular location">
    <subcellularLocation>
        <location evidence="1 12 13">Cytoplasm</location>
    </subcellularLocation>
</comment>
<keyword evidence="7 12" id="KW-0227">DNA damage</keyword>
<gene>
    <name evidence="12 15" type="primary">recF</name>
    <name evidence="15" type="ORF">QCO44_10925</name>
</gene>
<evidence type="ECO:0000313" key="15">
    <source>
        <dbReference type="EMBL" id="MEX5286123.1"/>
    </source>
</evidence>
<keyword evidence="4 12" id="KW-0963">Cytoplasm</keyword>
<organism evidence="15 16">
    <name type="scientific">Selenomonas sputigena</name>
    <dbReference type="NCBI Taxonomy" id="69823"/>
    <lineage>
        <taxon>Bacteria</taxon>
        <taxon>Bacillati</taxon>
        <taxon>Bacillota</taxon>
        <taxon>Negativicutes</taxon>
        <taxon>Selenomonadales</taxon>
        <taxon>Selenomonadaceae</taxon>
        <taxon>Selenomonas</taxon>
    </lineage>
</organism>
<evidence type="ECO:0000256" key="5">
    <source>
        <dbReference type="ARBA" id="ARBA00022705"/>
    </source>
</evidence>
<evidence type="ECO:0000256" key="4">
    <source>
        <dbReference type="ARBA" id="ARBA00022490"/>
    </source>
</evidence>
<proteinExistence type="inferred from homology"/>
<keyword evidence="6 12" id="KW-0547">Nucleotide-binding</keyword>
<keyword evidence="5 12" id="KW-0235">DNA replication</keyword>
<dbReference type="NCBIfam" id="TIGR00611">
    <property type="entry name" value="recf"/>
    <property type="match status" value="1"/>
</dbReference>
<keyword evidence="16" id="KW-1185">Reference proteome</keyword>
<dbReference type="Gene3D" id="1.20.1050.90">
    <property type="entry name" value="RecF/RecN/SMC, N-terminal domain"/>
    <property type="match status" value="1"/>
</dbReference>
<evidence type="ECO:0000256" key="10">
    <source>
        <dbReference type="ARBA" id="ARBA00023204"/>
    </source>
</evidence>
<keyword evidence="9 12" id="KW-0238">DNA-binding</keyword>
<dbReference type="InterPro" id="IPR001238">
    <property type="entry name" value="DNA-binding_RecF"/>
</dbReference>
<evidence type="ECO:0000313" key="16">
    <source>
        <dbReference type="Proteomes" id="UP001559623"/>
    </source>
</evidence>
<evidence type="ECO:0000256" key="6">
    <source>
        <dbReference type="ARBA" id="ARBA00022741"/>
    </source>
</evidence>
<dbReference type="HAMAP" id="MF_00365">
    <property type="entry name" value="RecF"/>
    <property type="match status" value="1"/>
</dbReference>
<dbReference type="PROSITE" id="PS00617">
    <property type="entry name" value="RECF_1"/>
    <property type="match status" value="1"/>
</dbReference>
<dbReference type="InterPro" id="IPR027417">
    <property type="entry name" value="P-loop_NTPase"/>
</dbReference>
<evidence type="ECO:0000256" key="1">
    <source>
        <dbReference type="ARBA" id="ARBA00004496"/>
    </source>
</evidence>
<name>A0ABV3X9H6_9FIRM</name>
<feature type="binding site" evidence="12">
    <location>
        <begin position="30"/>
        <end position="37"/>
    </location>
    <ligand>
        <name>ATP</name>
        <dbReference type="ChEBI" id="CHEBI:30616"/>
    </ligand>
</feature>
<evidence type="ECO:0000256" key="13">
    <source>
        <dbReference type="RuleBase" id="RU000578"/>
    </source>
</evidence>
<dbReference type="InterPro" id="IPR018078">
    <property type="entry name" value="DNA-binding_RecF_CS"/>
</dbReference>
<dbReference type="CDD" id="cd03242">
    <property type="entry name" value="ABC_RecF"/>
    <property type="match status" value="1"/>
</dbReference>
<feature type="domain" description="RecF/RecN/SMC N-terminal" evidence="14">
    <location>
        <begin position="4"/>
        <end position="361"/>
    </location>
</feature>
<dbReference type="InterPro" id="IPR042174">
    <property type="entry name" value="RecF_2"/>
</dbReference>
<sequence>MKAKSLQLKNFRNYKELHLPLSPNINVFLGENAQGKTNIVEALFYAAMGRSHRTGTDYDLIAWKEDEAMMKLSFERLAVENTLEFHFARGKRRQSRRNGEAIRTKELFGTFNAVLFSPEDLFLVKGAPAERRRFLDGELSQASPSYGHELLKYTRILTQRNILLKKIRERKARKDMLSLWDVQLAESAARIVEKRFLAIKKLNMLANLMQRRISDGRENLSLSYEMKGADGEPPCVTSELVPWYNKKLEEFQELDILRGSTNVGPQRDDIRLEVNGINLRSFGSQGQQRTGVLSLKLSELEFLRSETGEYPVLLLDDVMSELDRTRRQKLMEFIRKEHIQTLITATDAAYLPAGELADIFHVRAGRISSEGRHGESIEKAQSRDGKNQ</sequence>
<evidence type="ECO:0000259" key="14">
    <source>
        <dbReference type="Pfam" id="PF02463"/>
    </source>
</evidence>
<dbReference type="PANTHER" id="PTHR32182">
    <property type="entry name" value="DNA REPLICATION AND REPAIR PROTEIN RECF"/>
    <property type="match status" value="1"/>
</dbReference>
<comment type="caution">
    <text evidence="15">The sequence shown here is derived from an EMBL/GenBank/DDBJ whole genome shotgun (WGS) entry which is preliminary data.</text>
</comment>
<evidence type="ECO:0000256" key="3">
    <source>
        <dbReference type="ARBA" id="ARBA00020170"/>
    </source>
</evidence>
<keyword evidence="11 12" id="KW-0742">SOS response</keyword>
<evidence type="ECO:0000256" key="9">
    <source>
        <dbReference type="ARBA" id="ARBA00023125"/>
    </source>
</evidence>
<dbReference type="PROSITE" id="PS00618">
    <property type="entry name" value="RECF_2"/>
    <property type="match status" value="1"/>
</dbReference>
<keyword evidence="8 12" id="KW-0067">ATP-binding</keyword>
<dbReference type="SUPFAM" id="SSF52540">
    <property type="entry name" value="P-loop containing nucleoside triphosphate hydrolases"/>
    <property type="match status" value="1"/>
</dbReference>
<dbReference type="RefSeq" id="WP_368847844.1">
    <property type="nucleotide sequence ID" value="NZ_CP194411.1"/>
</dbReference>
<evidence type="ECO:0000256" key="2">
    <source>
        <dbReference type="ARBA" id="ARBA00008016"/>
    </source>
</evidence>
<reference evidence="15 16" key="1">
    <citation type="submission" date="2023-04" db="EMBL/GenBank/DDBJ databases">
        <title>Genome Sequence of Selenomonas sputigena ATCC 33150.</title>
        <authorList>
            <person name="Miller D.P."/>
            <person name="Anvari S."/>
            <person name="Polson S.W."/>
            <person name="Macdonald M."/>
            <person name="Mcdowell J.V."/>
        </authorList>
    </citation>
    <scope>NUCLEOTIDE SEQUENCE [LARGE SCALE GENOMIC DNA]</scope>
    <source>
        <strain evidence="15 16">ATCC 33150</strain>
    </source>
</reference>
<dbReference type="Gene3D" id="3.40.50.300">
    <property type="entry name" value="P-loop containing nucleotide triphosphate hydrolases"/>
    <property type="match status" value="1"/>
</dbReference>
<evidence type="ECO:0000256" key="12">
    <source>
        <dbReference type="HAMAP-Rule" id="MF_00365"/>
    </source>
</evidence>
<dbReference type="Proteomes" id="UP001559623">
    <property type="component" value="Unassembled WGS sequence"/>
</dbReference>
<evidence type="ECO:0000256" key="7">
    <source>
        <dbReference type="ARBA" id="ARBA00022763"/>
    </source>
</evidence>
<protein>
    <recommendedName>
        <fullName evidence="3 12">DNA replication and repair protein RecF</fullName>
    </recommendedName>
</protein>
<dbReference type="Pfam" id="PF02463">
    <property type="entry name" value="SMC_N"/>
    <property type="match status" value="1"/>
</dbReference>
<keyword evidence="10 12" id="KW-0234">DNA repair</keyword>
<evidence type="ECO:0000256" key="8">
    <source>
        <dbReference type="ARBA" id="ARBA00022840"/>
    </source>
</evidence>
<accession>A0ABV3X9H6</accession>
<dbReference type="EMBL" id="JARVLH010000008">
    <property type="protein sequence ID" value="MEX5286123.1"/>
    <property type="molecule type" value="Genomic_DNA"/>
</dbReference>
<dbReference type="PANTHER" id="PTHR32182:SF0">
    <property type="entry name" value="DNA REPLICATION AND REPAIR PROTEIN RECF"/>
    <property type="match status" value="1"/>
</dbReference>
<dbReference type="InterPro" id="IPR003395">
    <property type="entry name" value="RecF/RecN/SMC_N"/>
</dbReference>
<evidence type="ECO:0000256" key="11">
    <source>
        <dbReference type="ARBA" id="ARBA00023236"/>
    </source>
</evidence>
<comment type="function">
    <text evidence="12 13">The RecF protein is involved in DNA metabolism; it is required for DNA replication and normal SOS inducibility. RecF binds preferentially to single-stranded, linear DNA. It also seems to bind ATP.</text>
</comment>